<evidence type="ECO:0000256" key="5">
    <source>
        <dbReference type="ARBA" id="ARBA00022723"/>
    </source>
</evidence>
<name>A0A084ARZ1_STACB</name>
<protein>
    <recommendedName>
        <fullName evidence="4">DNA topoisomerase (ATP-hydrolyzing)</fullName>
        <ecNumber evidence="4">5.6.2.2</ecNumber>
    </recommendedName>
</protein>
<reference evidence="14 15" key="1">
    <citation type="journal article" date="2014" name="BMC Genomics">
        <title>Comparative genome sequencing reveals chemotype-specific gene clusters in the toxigenic black mold Stachybotrys.</title>
        <authorList>
            <person name="Semeiks J."/>
            <person name="Borek D."/>
            <person name="Otwinowski Z."/>
            <person name="Grishin N.V."/>
        </authorList>
    </citation>
    <scope>NUCLEOTIDE SEQUENCE [LARGE SCALE GENOMIC DNA]</scope>
    <source>
        <strain evidence="15">CBS 109288 / IBT 7711</strain>
    </source>
</reference>
<evidence type="ECO:0000313" key="14">
    <source>
        <dbReference type="EMBL" id="KEY68070.1"/>
    </source>
</evidence>
<dbReference type="GO" id="GO:0042138">
    <property type="term" value="P:meiotic DNA double-strand break formation"/>
    <property type="evidence" value="ECO:0007669"/>
    <property type="project" value="TreeGrafter"/>
</dbReference>
<dbReference type="Gene3D" id="1.10.10.10">
    <property type="entry name" value="Winged helix-like DNA-binding domain superfamily/Winged helix DNA-binding domain"/>
    <property type="match status" value="1"/>
</dbReference>
<comment type="similarity">
    <text evidence="3 10">Belongs to the TOP6A family.</text>
</comment>
<dbReference type="PROSITE" id="PS52041">
    <property type="entry name" value="TOPO_IIB"/>
    <property type="match status" value="1"/>
</dbReference>
<keyword evidence="5" id="KW-0479">Metal-binding</keyword>
<dbReference type="GO" id="GO:0003918">
    <property type="term" value="F:DNA topoisomerase type II (double strand cut, ATP-hydrolyzing) activity"/>
    <property type="evidence" value="ECO:0007669"/>
    <property type="project" value="UniProtKB-UniRule"/>
</dbReference>
<dbReference type="PANTHER" id="PTHR10848:SF0">
    <property type="entry name" value="MEIOTIC RECOMBINATION PROTEIN SPO11"/>
    <property type="match status" value="1"/>
</dbReference>
<dbReference type="Pfam" id="PF21180">
    <property type="entry name" value="TOP6A-Spo11_Toprim"/>
    <property type="match status" value="1"/>
</dbReference>
<feature type="active site" description="O-(5'-phospho-DNA)-tyrosine intermediate" evidence="10">
    <location>
        <position position="119"/>
    </location>
</feature>
<dbReference type="GO" id="GO:0007131">
    <property type="term" value="P:reciprocal meiotic recombination"/>
    <property type="evidence" value="ECO:0007669"/>
    <property type="project" value="TreeGrafter"/>
</dbReference>
<evidence type="ECO:0000259" key="12">
    <source>
        <dbReference type="Pfam" id="PF04406"/>
    </source>
</evidence>
<dbReference type="HOGENOM" id="CLU_037229_0_0_1"/>
<dbReference type="Proteomes" id="UP000028045">
    <property type="component" value="Unassembled WGS sequence"/>
</dbReference>
<dbReference type="SUPFAM" id="SSF56726">
    <property type="entry name" value="DNA topoisomerase IV, alpha subunit"/>
    <property type="match status" value="1"/>
</dbReference>
<dbReference type="Pfam" id="PF04406">
    <property type="entry name" value="TP6A_N"/>
    <property type="match status" value="1"/>
</dbReference>
<feature type="domain" description="Topoisomerase 6 subunit A/Spo11 TOPRIM" evidence="13">
    <location>
        <begin position="159"/>
        <end position="322"/>
    </location>
</feature>
<feature type="region of interest" description="Disordered" evidence="11">
    <location>
        <begin position="264"/>
        <end position="291"/>
    </location>
</feature>
<keyword evidence="6" id="KW-0460">Magnesium</keyword>
<dbReference type="OrthoDB" id="5377392at2759"/>
<evidence type="ECO:0000313" key="15">
    <source>
        <dbReference type="Proteomes" id="UP000028045"/>
    </source>
</evidence>
<feature type="domain" description="Spo11/DNA topoisomerase VI subunit A N-terminal" evidence="12">
    <location>
        <begin position="90"/>
        <end position="151"/>
    </location>
</feature>
<dbReference type="PANTHER" id="PTHR10848">
    <property type="entry name" value="MEIOTIC RECOMBINATION PROTEIN SPO11"/>
    <property type="match status" value="1"/>
</dbReference>
<dbReference type="InterPro" id="IPR002815">
    <property type="entry name" value="Spo11/TopoVI_A"/>
</dbReference>
<evidence type="ECO:0000256" key="8">
    <source>
        <dbReference type="ARBA" id="ARBA00023125"/>
    </source>
</evidence>
<dbReference type="CDD" id="cd00223">
    <property type="entry name" value="TOPRIM_TopoIIB_SPO"/>
    <property type="match status" value="1"/>
</dbReference>
<evidence type="ECO:0000256" key="6">
    <source>
        <dbReference type="ARBA" id="ARBA00022842"/>
    </source>
</evidence>
<accession>A0A084ARZ1</accession>
<evidence type="ECO:0000256" key="2">
    <source>
        <dbReference type="ARBA" id="ARBA00001946"/>
    </source>
</evidence>
<evidence type="ECO:0000256" key="3">
    <source>
        <dbReference type="ARBA" id="ARBA00006559"/>
    </source>
</evidence>
<dbReference type="GO" id="GO:0000706">
    <property type="term" value="P:meiotic DNA double-strand break processing"/>
    <property type="evidence" value="ECO:0007669"/>
    <property type="project" value="TreeGrafter"/>
</dbReference>
<dbReference type="EMBL" id="KL648592">
    <property type="protein sequence ID" value="KEY68070.1"/>
    <property type="molecule type" value="Genomic_DNA"/>
</dbReference>
<dbReference type="GO" id="GO:0000228">
    <property type="term" value="C:nuclear chromosome"/>
    <property type="evidence" value="ECO:0007669"/>
    <property type="project" value="TreeGrafter"/>
</dbReference>
<evidence type="ECO:0000256" key="7">
    <source>
        <dbReference type="ARBA" id="ARBA00023029"/>
    </source>
</evidence>
<dbReference type="InterPro" id="IPR036388">
    <property type="entry name" value="WH-like_DNA-bd_sf"/>
</dbReference>
<dbReference type="GO" id="GO:0046872">
    <property type="term" value="F:metal ion binding"/>
    <property type="evidence" value="ECO:0007669"/>
    <property type="project" value="UniProtKB-KW"/>
</dbReference>
<dbReference type="EC" id="5.6.2.2" evidence="4"/>
<gene>
    <name evidence="14" type="ORF">S7711_06980</name>
</gene>
<evidence type="ECO:0000259" key="13">
    <source>
        <dbReference type="Pfam" id="PF21180"/>
    </source>
</evidence>
<organism evidence="14 15">
    <name type="scientific">Stachybotrys chartarum (strain CBS 109288 / IBT 7711)</name>
    <name type="common">Toxic black mold</name>
    <name type="synonym">Stilbospora chartarum</name>
    <dbReference type="NCBI Taxonomy" id="1280523"/>
    <lineage>
        <taxon>Eukaryota</taxon>
        <taxon>Fungi</taxon>
        <taxon>Dikarya</taxon>
        <taxon>Ascomycota</taxon>
        <taxon>Pezizomycotina</taxon>
        <taxon>Sordariomycetes</taxon>
        <taxon>Hypocreomycetidae</taxon>
        <taxon>Hypocreales</taxon>
        <taxon>Stachybotryaceae</taxon>
        <taxon>Stachybotrys</taxon>
    </lineage>
</organism>
<dbReference type="GO" id="GO:0003677">
    <property type="term" value="F:DNA binding"/>
    <property type="evidence" value="ECO:0007669"/>
    <property type="project" value="UniProtKB-UniRule"/>
</dbReference>
<dbReference type="InterPro" id="IPR036078">
    <property type="entry name" value="Spo11/TopoVI_A_sf"/>
</dbReference>
<dbReference type="AlphaFoldDB" id="A0A084ARZ1"/>
<evidence type="ECO:0000256" key="4">
    <source>
        <dbReference type="ARBA" id="ARBA00012895"/>
    </source>
</evidence>
<evidence type="ECO:0000256" key="9">
    <source>
        <dbReference type="ARBA" id="ARBA00023235"/>
    </source>
</evidence>
<dbReference type="InterPro" id="IPR034136">
    <property type="entry name" value="TOPRIM_Topo6A/Spo11"/>
</dbReference>
<evidence type="ECO:0000256" key="11">
    <source>
        <dbReference type="SAM" id="MobiDB-lite"/>
    </source>
</evidence>
<dbReference type="GO" id="GO:0005524">
    <property type="term" value="F:ATP binding"/>
    <property type="evidence" value="ECO:0007669"/>
    <property type="project" value="InterPro"/>
</dbReference>
<keyword evidence="15" id="KW-1185">Reference proteome</keyword>
<dbReference type="PRINTS" id="PR01550">
    <property type="entry name" value="TOP6AFAMILY"/>
</dbReference>
<dbReference type="Gene3D" id="3.40.1360.10">
    <property type="match status" value="1"/>
</dbReference>
<keyword evidence="9 10" id="KW-0413">Isomerase</keyword>
<keyword evidence="7 10" id="KW-0799">Topoisomerase</keyword>
<comment type="catalytic activity">
    <reaction evidence="1 10">
        <text>ATP-dependent breakage, passage and rejoining of double-stranded DNA.</text>
        <dbReference type="EC" id="5.6.2.2"/>
    </reaction>
</comment>
<evidence type="ECO:0000256" key="10">
    <source>
        <dbReference type="PROSITE-ProRule" id="PRU01385"/>
    </source>
</evidence>
<sequence length="378" mass="42608">MPARARRLRATETQHSLELDPELAVQPSAAGAVITRIEDIMEAVVDGITEAKEVRIELKSAKNIHRRVGRDPSRFRDYVRFPGCNVQEARKFARVVLILQLSHDALVSGTVLTKRHIYYQHQELFEKQRTVDELVENIAFTLGVCRDDLNIAAMAKGIMILVVEKEAVFRSLSSTHFWQTSLHGPGLIVTAKGYPDMITLSFLRLAQERCPQLPMLALVDFDPDGMNIYRCYRYGAAQLQQEASERPLRLRLLGVTASQILNPTRPIPGSVSQTEEASQSSQSSSQRDILKTSISSTACRDPITRLTARDRKLAINTLTKLDQLTLKDDEATELTREIQIMLMMGTKAEIQWLDESGNISNWLDAQMGNMMQRTEDTL</sequence>
<proteinExistence type="inferred from homology"/>
<keyword evidence="8 10" id="KW-0238">DNA-binding</keyword>
<comment type="cofactor">
    <cofactor evidence="2">
        <name>Mg(2+)</name>
        <dbReference type="ChEBI" id="CHEBI:18420"/>
    </cofactor>
</comment>
<dbReference type="InterPro" id="IPR013049">
    <property type="entry name" value="Spo11/TopoVI_A_N"/>
</dbReference>
<evidence type="ECO:0000256" key="1">
    <source>
        <dbReference type="ARBA" id="ARBA00000185"/>
    </source>
</evidence>